<dbReference type="InterPro" id="IPR038324">
    <property type="entry name" value="Rpb4/RPC9_sf"/>
</dbReference>
<comment type="caution">
    <text evidence="3">The sequence shown here is derived from an EMBL/GenBank/DDBJ whole genome shotgun (WGS) entry which is preliminary data.</text>
</comment>
<evidence type="ECO:0000256" key="2">
    <source>
        <dbReference type="ARBA" id="ARBA00023242"/>
    </source>
</evidence>
<dbReference type="GO" id="GO:0005634">
    <property type="term" value="C:nucleus"/>
    <property type="evidence" value="ECO:0007669"/>
    <property type="project" value="UniProtKB-SubCell"/>
</dbReference>
<dbReference type="GO" id="GO:0030880">
    <property type="term" value="C:RNA polymerase complex"/>
    <property type="evidence" value="ECO:0007669"/>
    <property type="project" value="InterPro"/>
</dbReference>
<evidence type="ECO:0000256" key="1">
    <source>
        <dbReference type="ARBA" id="ARBA00004123"/>
    </source>
</evidence>
<proteinExistence type="predicted"/>
<dbReference type="EMBL" id="JALJOV010000990">
    <property type="protein sequence ID" value="KAK9856862.1"/>
    <property type="molecule type" value="Genomic_DNA"/>
</dbReference>
<dbReference type="InterPro" id="IPR005574">
    <property type="entry name" value="Rpb4/RPC9"/>
</dbReference>
<keyword evidence="4" id="KW-1185">Reference proteome</keyword>
<protein>
    <submittedName>
        <fullName evidence="3">Uncharacterized protein</fullName>
    </submittedName>
</protein>
<dbReference type="GO" id="GO:0000166">
    <property type="term" value="F:nucleotide binding"/>
    <property type="evidence" value="ECO:0007669"/>
    <property type="project" value="InterPro"/>
</dbReference>
<dbReference type="GO" id="GO:0006352">
    <property type="term" value="P:DNA-templated transcription initiation"/>
    <property type="evidence" value="ECO:0007669"/>
    <property type="project" value="InterPro"/>
</dbReference>
<keyword evidence="2" id="KW-0539">Nucleus</keyword>
<comment type="subcellular location">
    <subcellularLocation>
        <location evidence="1">Nucleus</location>
    </subcellularLocation>
</comment>
<dbReference type="Pfam" id="PF03874">
    <property type="entry name" value="RNA_pol_Rpb4"/>
    <property type="match status" value="1"/>
</dbReference>
<dbReference type="Gene3D" id="1.20.1250.40">
    <property type="match status" value="1"/>
</dbReference>
<gene>
    <name evidence="3" type="ORF">WJX84_004003</name>
</gene>
<organism evidence="3 4">
    <name type="scientific">Apatococcus fuscideae</name>
    <dbReference type="NCBI Taxonomy" id="2026836"/>
    <lineage>
        <taxon>Eukaryota</taxon>
        <taxon>Viridiplantae</taxon>
        <taxon>Chlorophyta</taxon>
        <taxon>core chlorophytes</taxon>
        <taxon>Trebouxiophyceae</taxon>
        <taxon>Chlorellales</taxon>
        <taxon>Chlorellaceae</taxon>
        <taxon>Apatococcus</taxon>
    </lineage>
</organism>
<evidence type="ECO:0000313" key="4">
    <source>
        <dbReference type="Proteomes" id="UP001485043"/>
    </source>
</evidence>
<accession>A0AAW1SS20</accession>
<dbReference type="SUPFAM" id="SSF47819">
    <property type="entry name" value="HRDC-like"/>
    <property type="match status" value="1"/>
</dbReference>
<sequence>MAATEDDDLRNDAAFKEAAVFSLPQAAYGISGRIELAKKANPSFAPHPLVQKTLDYTNRFSVNRDQGALDAFRQYLKDQTVLTQEEQCQIINLVPDSVDELKCLVQTVDDPERQLRSWCAAAGD</sequence>
<evidence type="ECO:0000313" key="3">
    <source>
        <dbReference type="EMBL" id="KAK9856862.1"/>
    </source>
</evidence>
<dbReference type="Proteomes" id="UP001485043">
    <property type="component" value="Unassembled WGS sequence"/>
</dbReference>
<name>A0AAW1SS20_9CHLO</name>
<dbReference type="AlphaFoldDB" id="A0AAW1SS20"/>
<reference evidence="3 4" key="1">
    <citation type="journal article" date="2024" name="Nat. Commun.">
        <title>Phylogenomics reveals the evolutionary origins of lichenization in chlorophyte algae.</title>
        <authorList>
            <person name="Puginier C."/>
            <person name="Libourel C."/>
            <person name="Otte J."/>
            <person name="Skaloud P."/>
            <person name="Haon M."/>
            <person name="Grisel S."/>
            <person name="Petersen M."/>
            <person name="Berrin J.G."/>
            <person name="Delaux P.M."/>
            <person name="Dal Grande F."/>
            <person name="Keller J."/>
        </authorList>
    </citation>
    <scope>NUCLEOTIDE SEQUENCE [LARGE SCALE GENOMIC DNA]</scope>
    <source>
        <strain evidence="3 4">SAG 2523</strain>
    </source>
</reference>
<dbReference type="InterPro" id="IPR010997">
    <property type="entry name" value="HRDC-like_sf"/>
</dbReference>